<dbReference type="Gene3D" id="3.40.50.1820">
    <property type="entry name" value="alpha/beta hydrolase"/>
    <property type="match status" value="1"/>
</dbReference>
<accession>A0A9X1QQ50</accession>
<organism evidence="2 3">
    <name type="scientific">Corynebacterium uropygiale</name>
    <dbReference type="NCBI Taxonomy" id="1775911"/>
    <lineage>
        <taxon>Bacteria</taxon>
        <taxon>Bacillati</taxon>
        <taxon>Actinomycetota</taxon>
        <taxon>Actinomycetes</taxon>
        <taxon>Mycobacteriales</taxon>
        <taxon>Corynebacteriaceae</taxon>
        <taxon>Corynebacterium</taxon>
    </lineage>
</organism>
<dbReference type="GO" id="GO:0016787">
    <property type="term" value="F:hydrolase activity"/>
    <property type="evidence" value="ECO:0007669"/>
    <property type="project" value="UniProtKB-KW"/>
</dbReference>
<gene>
    <name evidence="2" type="ORF">L1O03_08865</name>
</gene>
<keyword evidence="3" id="KW-1185">Reference proteome</keyword>
<comment type="caution">
    <text evidence="2">The sequence shown here is derived from an EMBL/GenBank/DDBJ whole genome shotgun (WGS) entry which is preliminary data.</text>
</comment>
<evidence type="ECO:0000313" key="2">
    <source>
        <dbReference type="EMBL" id="MCF4007284.1"/>
    </source>
</evidence>
<keyword evidence="2" id="KW-0378">Hydrolase</keyword>
<reference evidence="2" key="1">
    <citation type="submission" date="2022-01" db="EMBL/GenBank/DDBJ databases">
        <title>Corynebacterium sp. nov isolated from isolated from the feces of the greater white-fronted geese (Anser albifrons) at Poyang Lake, PR China.</title>
        <authorList>
            <person name="Liu Q."/>
        </authorList>
    </citation>
    <scope>NUCLEOTIDE SEQUENCE</scope>
    <source>
        <strain evidence="2">JCM 32435</strain>
    </source>
</reference>
<protein>
    <submittedName>
        <fullName evidence="2">Alpha/beta hydrolase family protein</fullName>
    </submittedName>
</protein>
<dbReference type="InterPro" id="IPR029058">
    <property type="entry name" value="AB_hydrolase_fold"/>
</dbReference>
<proteinExistence type="predicted"/>
<dbReference type="InterPro" id="IPR010427">
    <property type="entry name" value="DUF1023"/>
</dbReference>
<dbReference type="SUPFAM" id="SSF53474">
    <property type="entry name" value="alpha/beta-Hydrolases"/>
    <property type="match status" value="1"/>
</dbReference>
<dbReference type="Proteomes" id="UP001139336">
    <property type="component" value="Unassembled WGS sequence"/>
</dbReference>
<evidence type="ECO:0000313" key="3">
    <source>
        <dbReference type="Proteomes" id="UP001139336"/>
    </source>
</evidence>
<feature type="domain" description="DUF1023" evidence="1">
    <location>
        <begin position="181"/>
        <end position="332"/>
    </location>
</feature>
<dbReference type="EMBL" id="JAKGSI010000004">
    <property type="protein sequence ID" value="MCF4007284.1"/>
    <property type="molecule type" value="Genomic_DNA"/>
</dbReference>
<evidence type="ECO:0000259" key="1">
    <source>
        <dbReference type="Pfam" id="PF06259"/>
    </source>
</evidence>
<dbReference type="RefSeq" id="WP_236119423.1">
    <property type="nucleotide sequence ID" value="NZ_JAKGSI010000004.1"/>
</dbReference>
<dbReference type="Pfam" id="PF06259">
    <property type="entry name" value="Abhydrolase_8"/>
    <property type="match status" value="1"/>
</dbReference>
<name>A0A9X1QQ50_9CORY</name>
<dbReference type="AlphaFoldDB" id="A0A9X1QQ50"/>
<sequence>MSSADLHAAGASLRSTIDDVGRQLDTIRRHWDESLHGAGTRGDAPDAALRHAATILALTHNELLPLADAVRILHLAAELEAPLESARRFIMLAWGHTTLGQTMLLTLRAMSESLDAACAAQLAALCTAEAAPVARPFEESTELSAEEIHRRALAQAPPEVRELLATNPDATLLEVGPDTLVLALGDIDTADSVTTLVAGVGSSAPENWPRQVERLRGIHPGAGSASVLWLGYQAPSSIPAGLGGAAAQRAAPELRSFQRELARRRPQQRRVLMGYSYGSVVAGSAAAGGKEGDRLEADALILVGSPGVPARHAQDLHVPEVYAVTGEADPIMLSAGPVTGAHGANPVGPDFGARVWPSGSAHSSYFEDPDFQRRVKEVIRGTAGAGAAGSR</sequence>